<accession>A0A8J6N9F4</accession>
<evidence type="ECO:0000313" key="3">
    <source>
        <dbReference type="Proteomes" id="UP000599024"/>
    </source>
</evidence>
<dbReference type="InterPro" id="IPR036411">
    <property type="entry name" value="TorD-like_sf"/>
</dbReference>
<keyword evidence="1" id="KW-0143">Chaperone</keyword>
<evidence type="ECO:0000313" key="2">
    <source>
        <dbReference type="EMBL" id="MBC8208212.1"/>
    </source>
</evidence>
<dbReference type="EMBL" id="JACNLK010000031">
    <property type="protein sequence ID" value="MBC8208212.1"/>
    <property type="molecule type" value="Genomic_DNA"/>
</dbReference>
<dbReference type="Pfam" id="PF02613">
    <property type="entry name" value="Nitrate_red_del"/>
    <property type="match status" value="1"/>
</dbReference>
<organism evidence="2 3">
    <name type="scientific">Candidatus Desulfatifera sulfidica</name>
    <dbReference type="NCBI Taxonomy" id="2841691"/>
    <lineage>
        <taxon>Bacteria</taxon>
        <taxon>Pseudomonadati</taxon>
        <taxon>Thermodesulfobacteriota</taxon>
        <taxon>Desulfobulbia</taxon>
        <taxon>Desulfobulbales</taxon>
        <taxon>Desulfobulbaceae</taxon>
        <taxon>Candidatus Desulfatifera</taxon>
    </lineage>
</organism>
<dbReference type="SUPFAM" id="SSF89155">
    <property type="entry name" value="TorD-like"/>
    <property type="match status" value="1"/>
</dbReference>
<protein>
    <submittedName>
        <fullName evidence="2">Molecular chaperone TorD family protein</fullName>
    </submittedName>
</protein>
<name>A0A8J6N9F4_9BACT</name>
<sequence>MDPISNIVQLSNCFRLLAACFYQPDTELFKEEELCAKLQESCVTICPKAIPPIQVMAMALQKTSDQDMQVTYAELFVGPFELKASPYGSTYLDLNRQLMGDSTMWVKKLYQQAGLEVDIQQPPDHIAIELEFLSHLWSLEAESLLAGSPAKAAKVQNERQVFLDSCLLPWIQELTDNIRSGTDSLFYRGLADCLDAVVQQLPVQETTPFNHERRAAGDHASPSPV</sequence>
<reference evidence="2 3" key="1">
    <citation type="submission" date="2020-08" db="EMBL/GenBank/DDBJ databases">
        <title>Bridging the membrane lipid divide: bacteria of the FCB group superphylum have the potential to synthesize archaeal ether lipids.</title>
        <authorList>
            <person name="Villanueva L."/>
            <person name="Von Meijenfeldt F.A.B."/>
            <person name="Westbye A.B."/>
            <person name="Yadav S."/>
            <person name="Hopmans E.C."/>
            <person name="Dutilh B.E."/>
            <person name="Sinninghe Damste J.S."/>
        </authorList>
    </citation>
    <scope>NUCLEOTIDE SEQUENCE [LARGE SCALE GENOMIC DNA]</scope>
    <source>
        <strain evidence="2">NIOZ-UU81</strain>
    </source>
</reference>
<dbReference type="InterPro" id="IPR020945">
    <property type="entry name" value="DMSO/NO3_reduct_chaperone"/>
</dbReference>
<dbReference type="Gene3D" id="1.10.3480.10">
    <property type="entry name" value="TorD-like"/>
    <property type="match status" value="1"/>
</dbReference>
<gene>
    <name evidence="2" type="ORF">H8E79_03460</name>
</gene>
<dbReference type="PANTHER" id="PTHR34227:SF1">
    <property type="entry name" value="DIMETHYL SULFOXIDE REDUCTASE CHAPERONE-RELATED"/>
    <property type="match status" value="1"/>
</dbReference>
<dbReference type="AlphaFoldDB" id="A0A8J6N9F4"/>
<proteinExistence type="predicted"/>
<dbReference type="Proteomes" id="UP000599024">
    <property type="component" value="Unassembled WGS sequence"/>
</dbReference>
<dbReference type="InterPro" id="IPR050289">
    <property type="entry name" value="TorD/DmsD_chaperones"/>
</dbReference>
<evidence type="ECO:0000256" key="1">
    <source>
        <dbReference type="ARBA" id="ARBA00023186"/>
    </source>
</evidence>
<comment type="caution">
    <text evidence="2">The sequence shown here is derived from an EMBL/GenBank/DDBJ whole genome shotgun (WGS) entry which is preliminary data.</text>
</comment>
<dbReference type="PANTHER" id="PTHR34227">
    <property type="entry name" value="CHAPERONE PROTEIN YCDY"/>
    <property type="match status" value="1"/>
</dbReference>